<dbReference type="InterPro" id="IPR029510">
    <property type="entry name" value="Ald_DH_CS_GLU"/>
</dbReference>
<evidence type="ECO:0000313" key="7">
    <source>
        <dbReference type="Proteomes" id="UP000318681"/>
    </source>
</evidence>
<comment type="similarity">
    <text evidence="1 4">Belongs to the aldehyde dehydrogenase family.</text>
</comment>
<accession>A0A558RCU6</accession>
<dbReference type="InterPro" id="IPR016162">
    <property type="entry name" value="Ald_DH_N"/>
</dbReference>
<dbReference type="FunFam" id="3.40.605.10:FF:000007">
    <property type="entry name" value="NAD/NADP-dependent betaine aldehyde dehydrogenase"/>
    <property type="match status" value="1"/>
</dbReference>
<dbReference type="PROSITE" id="PS00687">
    <property type="entry name" value="ALDEHYDE_DEHYDR_GLU"/>
    <property type="match status" value="1"/>
</dbReference>
<dbReference type="InterPro" id="IPR015590">
    <property type="entry name" value="Aldehyde_DH_dom"/>
</dbReference>
<sequence length="490" mass="51699">MTDHDALLAATPTQLLIDGRFVPAASGETFATLNPATGAAIAQVALGGTEDVDRAVAAARAALDGAWGRMKPAERQAILLRLADLVARDFEPLALLDTLEMGRPITSTRAMQDIVVRALRHFAGLATAIHGQTLANSFAVELLSYTVKEPIGVVGAIIPWNGPLFSAAWKIAPALAAGCTIVLKPAEDASLSPLRFGALCMEAGVPAGVVNIVTGMGATGSALSDHPDVDKITFTGSCETGQKIIRQSAGSVKRVTMELGGKSPNILFADADLERAIPAAAMGVFNNAGQVCAAGTRLFVERPIYEEVVARVAAFADTLRVGPGLDPASQIGPLVSARQYARVQSYLDAGPEDGARLVTGGRRLTDGPLATGHYVAPPGFADVTDDMRIAREEIFGPVMSIFPFDGFDEVIARANATRFGLAGGVWTRDITKAHAAVRRIRAGTVWVNHYFAMDPSVPFGGYKMSGYGREGGFEHVESYLNTKSVWIRTD</sequence>
<evidence type="ECO:0000313" key="6">
    <source>
        <dbReference type="EMBL" id="TVV77269.1"/>
    </source>
</evidence>
<dbReference type="PROSITE" id="PS00070">
    <property type="entry name" value="ALDEHYDE_DEHYDR_CYS"/>
    <property type="match status" value="1"/>
</dbReference>
<dbReference type="Gene3D" id="3.40.605.10">
    <property type="entry name" value="Aldehyde Dehydrogenase, Chain A, domain 1"/>
    <property type="match status" value="1"/>
</dbReference>
<keyword evidence="2 4" id="KW-0560">Oxidoreductase</keyword>
<dbReference type="InterPro" id="IPR016160">
    <property type="entry name" value="Ald_DH_CS_CYS"/>
</dbReference>
<dbReference type="Proteomes" id="UP000318681">
    <property type="component" value="Unassembled WGS sequence"/>
</dbReference>
<evidence type="ECO:0000256" key="2">
    <source>
        <dbReference type="ARBA" id="ARBA00023002"/>
    </source>
</evidence>
<dbReference type="InterPro" id="IPR016163">
    <property type="entry name" value="Ald_DH_C"/>
</dbReference>
<protein>
    <submittedName>
        <fullName evidence="6">Aldehyde dehydrogenase family protein</fullName>
    </submittedName>
</protein>
<dbReference type="InterPro" id="IPR016161">
    <property type="entry name" value="Ald_DH/histidinol_DH"/>
</dbReference>
<gene>
    <name evidence="6" type="ORF">FOY91_01680</name>
</gene>
<reference evidence="6 7" key="1">
    <citation type="submission" date="2019-07" db="EMBL/GenBank/DDBJ databases">
        <title>Sphingomonas solaris sp. nov., isolated from a solar panel from Boston, Massachusetts.</title>
        <authorList>
            <person name="Tanner K."/>
            <person name="Pascual J."/>
            <person name="Mancuso C."/>
            <person name="Pereto J."/>
            <person name="Khalil A."/>
            <person name="Vilanova C."/>
        </authorList>
    </citation>
    <scope>NUCLEOTIDE SEQUENCE [LARGE SCALE GENOMIC DNA]</scope>
    <source>
        <strain evidence="6 7">R4DWN</strain>
    </source>
</reference>
<dbReference type="Pfam" id="PF00171">
    <property type="entry name" value="Aldedh"/>
    <property type="match status" value="1"/>
</dbReference>
<dbReference type="Gene3D" id="3.40.309.10">
    <property type="entry name" value="Aldehyde Dehydrogenase, Chain A, domain 2"/>
    <property type="match status" value="1"/>
</dbReference>
<evidence type="ECO:0000256" key="1">
    <source>
        <dbReference type="ARBA" id="ARBA00009986"/>
    </source>
</evidence>
<dbReference type="OrthoDB" id="9802947at2"/>
<dbReference type="GO" id="GO:0016620">
    <property type="term" value="F:oxidoreductase activity, acting on the aldehyde or oxo group of donors, NAD or NADP as acceptor"/>
    <property type="evidence" value="ECO:0007669"/>
    <property type="project" value="InterPro"/>
</dbReference>
<dbReference type="EMBL" id="VNIM01000003">
    <property type="protein sequence ID" value="TVV77269.1"/>
    <property type="molecule type" value="Genomic_DNA"/>
</dbReference>
<organism evidence="6 7">
    <name type="scientific">Alterirhizorhabdus solaris</name>
    <dbReference type="NCBI Taxonomy" id="2529389"/>
    <lineage>
        <taxon>Bacteria</taxon>
        <taxon>Pseudomonadati</taxon>
        <taxon>Pseudomonadota</taxon>
        <taxon>Alphaproteobacteria</taxon>
        <taxon>Sphingomonadales</taxon>
        <taxon>Rhizorhabdaceae</taxon>
        <taxon>Alterirhizorhabdus</taxon>
    </lineage>
</organism>
<feature type="domain" description="Aldehyde dehydrogenase" evidence="5">
    <location>
        <begin position="22"/>
        <end position="485"/>
    </location>
</feature>
<name>A0A558RCU6_9SPHN</name>
<dbReference type="FunFam" id="3.40.309.10:FF:000012">
    <property type="entry name" value="Betaine aldehyde dehydrogenase"/>
    <property type="match status" value="1"/>
</dbReference>
<proteinExistence type="inferred from homology"/>
<dbReference type="RefSeq" id="WP_145147464.1">
    <property type="nucleotide sequence ID" value="NZ_VNIM01000003.1"/>
</dbReference>
<dbReference type="SUPFAM" id="SSF53720">
    <property type="entry name" value="ALDH-like"/>
    <property type="match status" value="1"/>
</dbReference>
<evidence type="ECO:0000256" key="4">
    <source>
        <dbReference type="RuleBase" id="RU003345"/>
    </source>
</evidence>
<dbReference type="PANTHER" id="PTHR11699">
    <property type="entry name" value="ALDEHYDE DEHYDROGENASE-RELATED"/>
    <property type="match status" value="1"/>
</dbReference>
<feature type="active site" evidence="3">
    <location>
        <position position="258"/>
    </location>
</feature>
<dbReference type="AlphaFoldDB" id="A0A558RCU6"/>
<comment type="caution">
    <text evidence="6">The sequence shown here is derived from an EMBL/GenBank/DDBJ whole genome shotgun (WGS) entry which is preliminary data.</text>
</comment>
<evidence type="ECO:0000256" key="3">
    <source>
        <dbReference type="PROSITE-ProRule" id="PRU10007"/>
    </source>
</evidence>
<keyword evidence="7" id="KW-1185">Reference proteome</keyword>
<evidence type="ECO:0000259" key="5">
    <source>
        <dbReference type="Pfam" id="PF00171"/>
    </source>
</evidence>